<dbReference type="PANTHER" id="PTHR33273">
    <property type="entry name" value="DOMAIN-CONTAINING PROTEIN, PUTATIVE-RELATED"/>
    <property type="match status" value="1"/>
</dbReference>
<dbReference type="Pfam" id="PF14529">
    <property type="entry name" value="Exo_endo_phos_2"/>
    <property type="match status" value="1"/>
</dbReference>
<proteinExistence type="predicted"/>
<gene>
    <name evidence="2" type="ORF">TBRA_LOCUS11382</name>
</gene>
<dbReference type="InterPro" id="IPR036691">
    <property type="entry name" value="Endo/exonu/phosph_ase_sf"/>
</dbReference>
<sequence length="496" mass="56999">METITITVGDCSIRSSPCIRYLALLYELQAEVRPSISKHPISEKAARVAGAFAKIMPNTGGPRSSRRELYALVIDSILLYGAPIWRYATETQTYIRQAEAVHRRACLRVISGRPHVSYDVTYVIAGVHPLALLADERARIYQRCPEDIKEEERRESLSKWQDRLVPPSVMFWSYASCLHRRRDPVGRGAYLDEHKKYRNLKRTENFTTINFVLTRRAFQVRVMDLLQNFFGVSWYPILKLPHPRLSYEEFTGMLSNIVDEARGKTPILKAGDFNSWSTEWGSRETKPRGEALLDALAPLDVLLLNIGSKPTFFGQRGGSIVDLTFAGVLLYDRVRSWRVSDTYTSRDHQTIVFKILLEKNQSVSHPPVGNCKLSARTFDGDCFAEVVSGMNIRSGSPEDLVDELMSTIVRARDASMSRGGDCQRREPVYWWNDSIEECRRSCLRFRRRAQQALGRADEIIRHEKFADARRRRLRWAIKASKRLCWRQLCDKADCDV</sequence>
<feature type="domain" description="Endonuclease/exonuclease/phosphatase" evidence="1">
    <location>
        <begin position="246"/>
        <end position="351"/>
    </location>
</feature>
<dbReference type="PANTHER" id="PTHR33273:SF4">
    <property type="entry name" value="ENDONUCLEASE_EXONUCLEASE_PHOSPHATASE DOMAIN-CONTAINING PROTEIN"/>
    <property type="match status" value="1"/>
</dbReference>
<dbReference type="SUPFAM" id="SSF56219">
    <property type="entry name" value="DNase I-like"/>
    <property type="match status" value="1"/>
</dbReference>
<evidence type="ECO:0000259" key="1">
    <source>
        <dbReference type="Pfam" id="PF14529"/>
    </source>
</evidence>
<keyword evidence="3" id="KW-1185">Reference proteome</keyword>
<accession>A0A6H5IQP6</accession>
<reference evidence="2 3" key="1">
    <citation type="submission" date="2020-02" db="EMBL/GenBank/DDBJ databases">
        <authorList>
            <person name="Ferguson B K."/>
        </authorList>
    </citation>
    <scope>NUCLEOTIDE SEQUENCE [LARGE SCALE GENOMIC DNA]</scope>
</reference>
<dbReference type="OrthoDB" id="411871at2759"/>
<protein>
    <recommendedName>
        <fullName evidence="1">Endonuclease/exonuclease/phosphatase domain-containing protein</fullName>
    </recommendedName>
</protein>
<evidence type="ECO:0000313" key="2">
    <source>
        <dbReference type="EMBL" id="CAB0039643.1"/>
    </source>
</evidence>
<evidence type="ECO:0000313" key="3">
    <source>
        <dbReference type="Proteomes" id="UP000479190"/>
    </source>
</evidence>
<dbReference type="InterPro" id="IPR005135">
    <property type="entry name" value="Endo/exonuclease/phosphatase"/>
</dbReference>
<name>A0A6H5IQP6_9HYME</name>
<dbReference type="GO" id="GO:0003824">
    <property type="term" value="F:catalytic activity"/>
    <property type="evidence" value="ECO:0007669"/>
    <property type="project" value="InterPro"/>
</dbReference>
<dbReference type="Gene3D" id="3.60.10.10">
    <property type="entry name" value="Endonuclease/exonuclease/phosphatase"/>
    <property type="match status" value="1"/>
</dbReference>
<dbReference type="EMBL" id="CADCXV010000973">
    <property type="protein sequence ID" value="CAB0039643.1"/>
    <property type="molecule type" value="Genomic_DNA"/>
</dbReference>
<organism evidence="2 3">
    <name type="scientific">Trichogramma brassicae</name>
    <dbReference type="NCBI Taxonomy" id="86971"/>
    <lineage>
        <taxon>Eukaryota</taxon>
        <taxon>Metazoa</taxon>
        <taxon>Ecdysozoa</taxon>
        <taxon>Arthropoda</taxon>
        <taxon>Hexapoda</taxon>
        <taxon>Insecta</taxon>
        <taxon>Pterygota</taxon>
        <taxon>Neoptera</taxon>
        <taxon>Endopterygota</taxon>
        <taxon>Hymenoptera</taxon>
        <taxon>Apocrita</taxon>
        <taxon>Proctotrupomorpha</taxon>
        <taxon>Chalcidoidea</taxon>
        <taxon>Trichogrammatidae</taxon>
        <taxon>Trichogramma</taxon>
    </lineage>
</organism>
<dbReference type="Proteomes" id="UP000479190">
    <property type="component" value="Unassembled WGS sequence"/>
</dbReference>
<dbReference type="AlphaFoldDB" id="A0A6H5IQP6"/>